<name>A0A6A6LPD9_HEVBR</name>
<comment type="caution">
    <text evidence="2">The sequence shown here is derived from an EMBL/GenBank/DDBJ whole genome shotgun (WGS) entry which is preliminary data.</text>
</comment>
<reference evidence="2 3" key="1">
    <citation type="journal article" date="2020" name="Mol. Plant">
        <title>The Chromosome-Based Rubber Tree Genome Provides New Insights into Spurge Genome Evolution and Rubber Biosynthesis.</title>
        <authorList>
            <person name="Liu J."/>
            <person name="Shi C."/>
            <person name="Shi C.C."/>
            <person name="Li W."/>
            <person name="Zhang Q.J."/>
            <person name="Zhang Y."/>
            <person name="Li K."/>
            <person name="Lu H.F."/>
            <person name="Shi C."/>
            <person name="Zhu S.T."/>
            <person name="Xiao Z.Y."/>
            <person name="Nan H."/>
            <person name="Yue Y."/>
            <person name="Zhu X.G."/>
            <person name="Wu Y."/>
            <person name="Hong X.N."/>
            <person name="Fan G.Y."/>
            <person name="Tong Y."/>
            <person name="Zhang D."/>
            <person name="Mao C.L."/>
            <person name="Liu Y.L."/>
            <person name="Hao S.J."/>
            <person name="Liu W.Q."/>
            <person name="Lv M.Q."/>
            <person name="Zhang H.B."/>
            <person name="Liu Y."/>
            <person name="Hu-Tang G.R."/>
            <person name="Wang J.P."/>
            <person name="Wang J.H."/>
            <person name="Sun Y.H."/>
            <person name="Ni S.B."/>
            <person name="Chen W.B."/>
            <person name="Zhang X.C."/>
            <person name="Jiao Y.N."/>
            <person name="Eichler E.E."/>
            <person name="Li G.H."/>
            <person name="Liu X."/>
            <person name="Gao L.Z."/>
        </authorList>
    </citation>
    <scope>NUCLEOTIDE SEQUENCE [LARGE SCALE GENOMIC DNA]</scope>
    <source>
        <strain evidence="3">cv. GT1</strain>
        <tissue evidence="2">Leaf</tissue>
    </source>
</reference>
<keyword evidence="3" id="KW-1185">Reference proteome</keyword>
<sequence length="189" mass="21277">MDSNYLSIFDILEYARDFNCGNVLGVYFSPASQTKEDFFYCYGMIVLLDVVNLVRDGGTLELYVRRIRSPKARLTSGETSREANEPPPFAIAASNVGVEPEGIELESLEPESVEPKGFESKGVKPKDDGESNENDSTDEYLVDCTNEEEFLATLFGSNVDEELRNARDTARELKRIKGKRRMTKLLILK</sequence>
<evidence type="ECO:0000313" key="3">
    <source>
        <dbReference type="Proteomes" id="UP000467840"/>
    </source>
</evidence>
<protein>
    <submittedName>
        <fullName evidence="2">Uncharacterized protein</fullName>
    </submittedName>
</protein>
<accession>A0A6A6LPD9</accession>
<organism evidence="2 3">
    <name type="scientific">Hevea brasiliensis</name>
    <name type="common">Para rubber tree</name>
    <name type="synonym">Siphonia brasiliensis</name>
    <dbReference type="NCBI Taxonomy" id="3981"/>
    <lineage>
        <taxon>Eukaryota</taxon>
        <taxon>Viridiplantae</taxon>
        <taxon>Streptophyta</taxon>
        <taxon>Embryophyta</taxon>
        <taxon>Tracheophyta</taxon>
        <taxon>Spermatophyta</taxon>
        <taxon>Magnoliopsida</taxon>
        <taxon>eudicotyledons</taxon>
        <taxon>Gunneridae</taxon>
        <taxon>Pentapetalae</taxon>
        <taxon>rosids</taxon>
        <taxon>fabids</taxon>
        <taxon>Malpighiales</taxon>
        <taxon>Euphorbiaceae</taxon>
        <taxon>Crotonoideae</taxon>
        <taxon>Micrandreae</taxon>
        <taxon>Hevea</taxon>
    </lineage>
</organism>
<dbReference type="AlphaFoldDB" id="A0A6A6LPD9"/>
<gene>
    <name evidence="2" type="ORF">GH714_030644</name>
</gene>
<evidence type="ECO:0000256" key="1">
    <source>
        <dbReference type="SAM" id="MobiDB-lite"/>
    </source>
</evidence>
<dbReference type="EMBL" id="JAAGAX010000010">
    <property type="protein sequence ID" value="KAF2301946.1"/>
    <property type="molecule type" value="Genomic_DNA"/>
</dbReference>
<feature type="compositionally biased region" description="Basic and acidic residues" evidence="1">
    <location>
        <begin position="113"/>
        <end position="129"/>
    </location>
</feature>
<feature type="region of interest" description="Disordered" evidence="1">
    <location>
        <begin position="108"/>
        <end position="137"/>
    </location>
</feature>
<proteinExistence type="predicted"/>
<evidence type="ECO:0000313" key="2">
    <source>
        <dbReference type="EMBL" id="KAF2301946.1"/>
    </source>
</evidence>
<dbReference type="Proteomes" id="UP000467840">
    <property type="component" value="Chromosome 4"/>
</dbReference>